<proteinExistence type="inferred from homology"/>
<dbReference type="Proteomes" id="UP000273500">
    <property type="component" value="Unassembled WGS sequence"/>
</dbReference>
<dbReference type="Pfam" id="PF00582">
    <property type="entry name" value="Usp"/>
    <property type="match status" value="2"/>
</dbReference>
<dbReference type="OrthoDB" id="871451at2"/>
<comment type="caution">
    <text evidence="3">The sequence shown here is derived from an EMBL/GenBank/DDBJ whole genome shotgun (WGS) entry which is preliminary data.</text>
</comment>
<dbReference type="InterPro" id="IPR014729">
    <property type="entry name" value="Rossmann-like_a/b/a_fold"/>
</dbReference>
<dbReference type="AlphaFoldDB" id="A0A428KQL6"/>
<organism evidence="3 4">
    <name type="scientific">Hymenobacter rigui</name>
    <dbReference type="NCBI Taxonomy" id="334424"/>
    <lineage>
        <taxon>Bacteria</taxon>
        <taxon>Pseudomonadati</taxon>
        <taxon>Bacteroidota</taxon>
        <taxon>Cytophagia</taxon>
        <taxon>Cytophagales</taxon>
        <taxon>Hymenobacteraceae</taxon>
        <taxon>Hymenobacter</taxon>
    </lineage>
</organism>
<dbReference type="EMBL" id="RWIT01000004">
    <property type="protein sequence ID" value="RSK48735.1"/>
    <property type="molecule type" value="Genomic_DNA"/>
</dbReference>
<accession>A0A428KQL6</accession>
<name>A0A428KQL6_9BACT</name>
<feature type="domain" description="UspA" evidence="2">
    <location>
        <begin position="12"/>
        <end position="144"/>
    </location>
</feature>
<keyword evidence="4" id="KW-1185">Reference proteome</keyword>
<evidence type="ECO:0000313" key="3">
    <source>
        <dbReference type="EMBL" id="RSK48735.1"/>
    </source>
</evidence>
<dbReference type="PANTHER" id="PTHR46268:SF27">
    <property type="entry name" value="UNIVERSAL STRESS PROTEIN RV2623"/>
    <property type="match status" value="1"/>
</dbReference>
<gene>
    <name evidence="3" type="ORF">EI291_09175</name>
</gene>
<feature type="domain" description="UspA" evidence="2">
    <location>
        <begin position="212"/>
        <end position="280"/>
    </location>
</feature>
<dbReference type="PANTHER" id="PTHR46268">
    <property type="entry name" value="STRESS RESPONSE PROTEIN NHAX"/>
    <property type="match status" value="1"/>
</dbReference>
<dbReference type="SUPFAM" id="SSF52402">
    <property type="entry name" value="Adenine nucleotide alpha hydrolases-like"/>
    <property type="match status" value="2"/>
</dbReference>
<comment type="similarity">
    <text evidence="1">Belongs to the universal stress protein A family.</text>
</comment>
<sequence length="284" mass="30975">MLTQMEPSHPTFLVLTDLSDAAERAARYAAALAAPLGAQLVLLHLFHDPLLAPEMVTITAELAYRNQAETAAALRQLADDLPVPAEPEVTVMGLYEAVLDANRRYQPLLVVVGVSTEHDWLERLLNNQAVPVLRRLGLPLLLVPEAVAVTQLPGHVVIAADTEPFRLTPASYAARRVLLNSWAAAYTVVYVREEWETSASPVVRVLNHVWDSGLLFPQQPCDTYTVQAASPAAGILQAATDTQADLLILPLRPRSVLAGLWHRSVVAGLLHHCRFPVLLLPTEA</sequence>
<protein>
    <submittedName>
        <fullName evidence="3">Universal stress protein</fullName>
    </submittedName>
</protein>
<evidence type="ECO:0000259" key="2">
    <source>
        <dbReference type="Pfam" id="PF00582"/>
    </source>
</evidence>
<dbReference type="InterPro" id="IPR006016">
    <property type="entry name" value="UspA"/>
</dbReference>
<dbReference type="Gene3D" id="3.40.50.620">
    <property type="entry name" value="HUPs"/>
    <property type="match status" value="2"/>
</dbReference>
<evidence type="ECO:0000313" key="4">
    <source>
        <dbReference type="Proteomes" id="UP000273500"/>
    </source>
</evidence>
<reference evidence="3 4" key="1">
    <citation type="submission" date="2018-12" db="EMBL/GenBank/DDBJ databases">
        <authorList>
            <person name="Feng G."/>
            <person name="Zhu H."/>
        </authorList>
    </citation>
    <scope>NUCLEOTIDE SEQUENCE [LARGE SCALE GENOMIC DNA]</scope>
    <source>
        <strain evidence="3 4">KCTC 12533</strain>
    </source>
</reference>
<evidence type="ECO:0000256" key="1">
    <source>
        <dbReference type="ARBA" id="ARBA00008791"/>
    </source>
</evidence>